<name>A0A3B0X5Q3_9ZZZZ</name>
<dbReference type="AlphaFoldDB" id="A0A3B0X5Q3"/>
<evidence type="ECO:0000256" key="2">
    <source>
        <dbReference type="SAM" id="Coils"/>
    </source>
</evidence>
<accession>A0A3B0X5Q3</accession>
<gene>
    <name evidence="3" type="ORF">MNBD_GAMMA08-733</name>
</gene>
<dbReference type="EMBL" id="UOFH01000254">
    <property type="protein sequence ID" value="VAW63648.1"/>
    <property type="molecule type" value="Genomic_DNA"/>
</dbReference>
<sequence length="147" mass="16728">MTALLSLLQNIQQHSQQLLDFLNQEKRALNNNELQNLNEIAMQKQAIVDQLNQLDKQRESYSSSKNFNQFIKNSNDKSLIKQWDITRNAIASCQKQNEINGRLLNKRSKINQDILTIMTGRDQPADETYNAAGNQTHGTSLLSGIKA</sequence>
<reference evidence="3" key="1">
    <citation type="submission" date="2018-06" db="EMBL/GenBank/DDBJ databases">
        <authorList>
            <person name="Zhirakovskaya E."/>
        </authorList>
    </citation>
    <scope>NUCLEOTIDE SEQUENCE</scope>
</reference>
<dbReference type="InterPro" id="IPR007809">
    <property type="entry name" value="FlgN-like"/>
</dbReference>
<evidence type="ECO:0000256" key="1">
    <source>
        <dbReference type="ARBA" id="ARBA00022795"/>
    </source>
</evidence>
<organism evidence="3">
    <name type="scientific">hydrothermal vent metagenome</name>
    <dbReference type="NCBI Taxonomy" id="652676"/>
    <lineage>
        <taxon>unclassified sequences</taxon>
        <taxon>metagenomes</taxon>
        <taxon>ecological metagenomes</taxon>
    </lineage>
</organism>
<evidence type="ECO:0000313" key="3">
    <source>
        <dbReference type="EMBL" id="VAW63648.1"/>
    </source>
</evidence>
<dbReference type="GO" id="GO:0044780">
    <property type="term" value="P:bacterial-type flagellum assembly"/>
    <property type="evidence" value="ECO:0007669"/>
    <property type="project" value="InterPro"/>
</dbReference>
<dbReference type="Gene3D" id="1.20.58.300">
    <property type="entry name" value="FlgN-like"/>
    <property type="match status" value="1"/>
</dbReference>
<keyword evidence="2" id="KW-0175">Coiled coil</keyword>
<protein>
    <recommendedName>
        <fullName evidence="4">Flagellar biosynthesis protein FlgN</fullName>
    </recommendedName>
</protein>
<dbReference type="SUPFAM" id="SSF140566">
    <property type="entry name" value="FlgN-like"/>
    <property type="match status" value="1"/>
</dbReference>
<dbReference type="Pfam" id="PF05130">
    <property type="entry name" value="FlgN"/>
    <property type="match status" value="1"/>
</dbReference>
<feature type="coiled-coil region" evidence="2">
    <location>
        <begin position="12"/>
        <end position="57"/>
    </location>
</feature>
<evidence type="ECO:0008006" key="4">
    <source>
        <dbReference type="Google" id="ProtNLM"/>
    </source>
</evidence>
<proteinExistence type="predicted"/>
<dbReference type="InterPro" id="IPR036679">
    <property type="entry name" value="FlgN-like_sf"/>
</dbReference>
<keyword evidence="1" id="KW-1005">Bacterial flagellum biogenesis</keyword>